<proteinExistence type="evidence at transcript level"/>
<keyword evidence="4" id="KW-0539">Nucleus</keyword>
<dbReference type="AlphaFoldDB" id="U5EWJ7"/>
<feature type="compositionally biased region" description="Low complexity" evidence="6">
    <location>
        <begin position="224"/>
        <end position="233"/>
    </location>
</feature>
<dbReference type="PANTHER" id="PTHR23405">
    <property type="entry name" value="MAINTENANCE OF KILLER 16 MAK16 PROTEIN-RELATED"/>
    <property type="match status" value="1"/>
</dbReference>
<comment type="similarity">
    <text evidence="2">Belongs to the THOC7 family.</text>
</comment>
<dbReference type="InterPro" id="IPR008501">
    <property type="entry name" value="THOC7/Mft1"/>
</dbReference>
<dbReference type="GO" id="GO:0006406">
    <property type="term" value="P:mRNA export from nucleus"/>
    <property type="evidence" value="ECO:0007669"/>
    <property type="project" value="TreeGrafter"/>
</dbReference>
<sequence length="233" mass="26782">MSDEEVIKRRLLIDGDGTGDDRRLNVLLKTFIKWCNSTDSTENCQTIQDRMLAQLAQCEFAMKKSDFSANMMKQELKNYSAISETIETGIELAKQQIEQSKESLILAKKIRKNRMEYDVLAKIIQQQPDRKNTINELETLKNDLNQLEEKRKDLDNKLEMKKKEFTVLMRSIMELQNKLELEDVVNGELSNEQSVDDEDKMSCDGEVLSPNTININFGDPPSPDISLSSPEKN</sequence>
<dbReference type="Pfam" id="PF05615">
    <property type="entry name" value="THOC7"/>
    <property type="match status" value="1"/>
</dbReference>
<accession>U5EWJ7</accession>
<evidence type="ECO:0000256" key="4">
    <source>
        <dbReference type="ARBA" id="ARBA00023242"/>
    </source>
</evidence>
<dbReference type="GO" id="GO:0000445">
    <property type="term" value="C:THO complex part of transcription export complex"/>
    <property type="evidence" value="ECO:0007669"/>
    <property type="project" value="InterPro"/>
</dbReference>
<dbReference type="EMBL" id="GANO01001384">
    <property type="protein sequence ID" value="JAB58487.1"/>
    <property type="molecule type" value="mRNA"/>
</dbReference>
<evidence type="ECO:0000256" key="6">
    <source>
        <dbReference type="SAM" id="MobiDB-lite"/>
    </source>
</evidence>
<keyword evidence="3 5" id="KW-0175">Coiled coil</keyword>
<feature type="region of interest" description="Disordered" evidence="6">
    <location>
        <begin position="189"/>
        <end position="233"/>
    </location>
</feature>
<organism evidence="7">
    <name type="scientific">Corethrella appendiculata</name>
    <dbReference type="NCBI Taxonomy" id="1370023"/>
    <lineage>
        <taxon>Eukaryota</taxon>
        <taxon>Metazoa</taxon>
        <taxon>Ecdysozoa</taxon>
        <taxon>Arthropoda</taxon>
        <taxon>Hexapoda</taxon>
        <taxon>Insecta</taxon>
        <taxon>Pterygota</taxon>
        <taxon>Neoptera</taxon>
        <taxon>Endopterygota</taxon>
        <taxon>Diptera</taxon>
        <taxon>Nematocera</taxon>
        <taxon>Culicoidea</taxon>
        <taxon>Chaoboridae</taxon>
        <taxon>Corethrella</taxon>
    </lineage>
</organism>
<evidence type="ECO:0000313" key="7">
    <source>
        <dbReference type="EMBL" id="JAB58487.1"/>
    </source>
</evidence>
<protein>
    <submittedName>
        <fullName evidence="7">Putative mrna processing</fullName>
    </submittedName>
</protein>
<evidence type="ECO:0000256" key="2">
    <source>
        <dbReference type="ARBA" id="ARBA00006482"/>
    </source>
</evidence>
<reference evidence="7" key="1">
    <citation type="journal article" date="2014" name="Insect Biochem. Mol. Biol.">
        <title>An insight into the sialome of the frog biting fly, Corethrella appendiculata.</title>
        <authorList>
            <person name="Ribeiro J.M.C."/>
            <person name="Chagas A.C."/>
            <person name="Pham V.M."/>
            <person name="Lounibos L.P."/>
            <person name="Calvo E."/>
        </authorList>
    </citation>
    <scope>NUCLEOTIDE SEQUENCE</scope>
    <source>
        <tissue evidence="7">Salivary glands</tissue>
    </source>
</reference>
<evidence type="ECO:0000256" key="3">
    <source>
        <dbReference type="ARBA" id="ARBA00023054"/>
    </source>
</evidence>
<name>U5EWJ7_9DIPT</name>
<evidence type="ECO:0000256" key="1">
    <source>
        <dbReference type="ARBA" id="ARBA00004123"/>
    </source>
</evidence>
<comment type="subcellular location">
    <subcellularLocation>
        <location evidence="1">Nucleus</location>
    </subcellularLocation>
</comment>
<feature type="coiled-coil region" evidence="5">
    <location>
        <begin position="130"/>
        <end position="164"/>
    </location>
</feature>
<dbReference type="GO" id="GO:0006397">
    <property type="term" value="P:mRNA processing"/>
    <property type="evidence" value="ECO:0007669"/>
    <property type="project" value="InterPro"/>
</dbReference>
<dbReference type="PANTHER" id="PTHR23405:SF5">
    <property type="entry name" value="THO COMPLEX SUBUNIT 7 HOMOLOG"/>
    <property type="match status" value="1"/>
</dbReference>
<evidence type="ECO:0000256" key="5">
    <source>
        <dbReference type="SAM" id="Coils"/>
    </source>
</evidence>